<evidence type="ECO:0000313" key="2">
    <source>
        <dbReference type="EMBL" id="CRZ01216.1"/>
    </source>
</evidence>
<dbReference type="AlphaFoldDB" id="A0A0H5QIT0"/>
<evidence type="ECO:0000256" key="1">
    <source>
        <dbReference type="SAM" id="MobiDB-lite"/>
    </source>
</evidence>
<feature type="region of interest" description="Disordered" evidence="1">
    <location>
        <begin position="1"/>
        <end position="38"/>
    </location>
</feature>
<sequence>MMRESDSGSWLQVRNNHQNPYGPGIRPHPTPSYTNPPSLQLPARFPSMPVIALSPLVDTPDFVVLIHDFGNDSFGFPDLIDHGAAGLYSVLRGLGDRHGRK</sequence>
<protein>
    <submittedName>
        <fullName evidence="2">Uncharacterized protein</fullName>
    </submittedName>
</protein>
<name>A0A0H5QIT0_9EUKA</name>
<organism evidence="2">
    <name type="scientific">Spongospora subterranea</name>
    <dbReference type="NCBI Taxonomy" id="70186"/>
    <lineage>
        <taxon>Eukaryota</taxon>
        <taxon>Sar</taxon>
        <taxon>Rhizaria</taxon>
        <taxon>Endomyxa</taxon>
        <taxon>Phytomyxea</taxon>
        <taxon>Plasmodiophorida</taxon>
        <taxon>Plasmodiophoridae</taxon>
        <taxon>Spongospora</taxon>
    </lineage>
</organism>
<reference evidence="2" key="1">
    <citation type="submission" date="2015-04" db="EMBL/GenBank/DDBJ databases">
        <title>The genome sequence of the plant pathogenic Rhizarian Plasmodiophora brassicae reveals insights in its biotrophic life cycle and the origin of chitin synthesis.</title>
        <authorList>
            <person name="Schwelm A."/>
            <person name="Fogelqvist J."/>
            <person name="Knaust A."/>
            <person name="Julke S."/>
            <person name="Lilja T."/>
            <person name="Dhandapani V."/>
            <person name="Bonilla-Rosso G."/>
            <person name="Karlsson M."/>
            <person name="Shevchenko A."/>
            <person name="Choi S.R."/>
            <person name="Kim H.G."/>
            <person name="Park J.Y."/>
            <person name="Lim Y.P."/>
            <person name="Ludwig-Muller J."/>
            <person name="Dixelius C."/>
        </authorList>
    </citation>
    <scope>NUCLEOTIDE SEQUENCE</scope>
    <source>
        <tissue evidence="2">Potato root galls</tissue>
    </source>
</reference>
<dbReference type="EMBL" id="HACM01000774">
    <property type="protein sequence ID" value="CRZ01216.1"/>
    <property type="molecule type" value="Transcribed_RNA"/>
</dbReference>
<accession>A0A0H5QIT0</accession>
<feature type="compositionally biased region" description="Polar residues" evidence="1">
    <location>
        <begin position="7"/>
        <end position="19"/>
    </location>
</feature>
<proteinExistence type="predicted"/>